<feature type="transmembrane region" description="Helical" evidence="10">
    <location>
        <begin position="231"/>
        <end position="264"/>
    </location>
</feature>
<proteinExistence type="predicted"/>
<evidence type="ECO:0000256" key="4">
    <source>
        <dbReference type="ARBA" id="ARBA00022538"/>
    </source>
</evidence>
<dbReference type="Gene3D" id="1.20.1530.20">
    <property type="match status" value="1"/>
</dbReference>
<feature type="transmembrane region" description="Helical" evidence="10">
    <location>
        <begin position="329"/>
        <end position="355"/>
    </location>
</feature>
<dbReference type="FunFam" id="3.40.50.720:FF:000036">
    <property type="entry name" value="Glutathione-regulated potassium-efflux system protein KefB"/>
    <property type="match status" value="1"/>
</dbReference>
<evidence type="ECO:0000259" key="11">
    <source>
        <dbReference type="PROSITE" id="PS51201"/>
    </source>
</evidence>
<keyword evidence="9 10" id="KW-0472">Membrane</keyword>
<keyword evidence="8" id="KW-0406">Ion transport</keyword>
<dbReference type="PANTHER" id="PTHR46157">
    <property type="entry name" value="K(+) EFFLUX ANTIPORTER 3, CHLOROPLASTIC"/>
    <property type="match status" value="1"/>
</dbReference>
<comment type="subcellular location">
    <subcellularLocation>
        <location evidence="1">Endomembrane system</location>
        <topology evidence="1">Multi-pass membrane protein</topology>
    </subcellularLocation>
</comment>
<feature type="transmembrane region" description="Helical" evidence="10">
    <location>
        <begin position="367"/>
        <end position="387"/>
    </location>
</feature>
<keyword evidence="6" id="KW-0630">Potassium</keyword>
<keyword evidence="2" id="KW-0813">Transport</keyword>
<evidence type="ECO:0000256" key="6">
    <source>
        <dbReference type="ARBA" id="ARBA00022958"/>
    </source>
</evidence>
<keyword evidence="3" id="KW-0050">Antiport</keyword>
<name>A0A1G6D8Y7_9HYPH</name>
<gene>
    <name evidence="12" type="ORF">SAMN02982931_03161</name>
</gene>
<dbReference type="GO" id="GO:0006813">
    <property type="term" value="P:potassium ion transport"/>
    <property type="evidence" value="ECO:0007669"/>
    <property type="project" value="UniProtKB-KW"/>
</dbReference>
<feature type="transmembrane region" description="Helical" evidence="10">
    <location>
        <begin position="192"/>
        <end position="210"/>
    </location>
</feature>
<dbReference type="PROSITE" id="PS51201">
    <property type="entry name" value="RCK_N"/>
    <property type="match status" value="1"/>
</dbReference>
<keyword evidence="4" id="KW-0633">Potassium transport</keyword>
<feature type="transmembrane region" description="Helical" evidence="10">
    <location>
        <begin position="160"/>
        <end position="186"/>
    </location>
</feature>
<feature type="transmembrane region" description="Helical" evidence="10">
    <location>
        <begin position="6"/>
        <end position="24"/>
    </location>
</feature>
<keyword evidence="13" id="KW-1185">Reference proteome</keyword>
<keyword evidence="7 10" id="KW-1133">Transmembrane helix</keyword>
<protein>
    <submittedName>
        <fullName evidence="12">Kef-type potassium/proton antiporter, CPA2 family</fullName>
    </submittedName>
</protein>
<dbReference type="Pfam" id="PF02254">
    <property type="entry name" value="TrkA_N"/>
    <property type="match status" value="1"/>
</dbReference>
<evidence type="ECO:0000256" key="10">
    <source>
        <dbReference type="SAM" id="Phobius"/>
    </source>
</evidence>
<evidence type="ECO:0000256" key="5">
    <source>
        <dbReference type="ARBA" id="ARBA00022692"/>
    </source>
</evidence>
<dbReference type="EMBL" id="FMXQ01000006">
    <property type="protein sequence ID" value="SDB41529.1"/>
    <property type="molecule type" value="Genomic_DNA"/>
</dbReference>
<evidence type="ECO:0000256" key="2">
    <source>
        <dbReference type="ARBA" id="ARBA00022448"/>
    </source>
</evidence>
<dbReference type="GO" id="GO:1902600">
    <property type="term" value="P:proton transmembrane transport"/>
    <property type="evidence" value="ECO:0007669"/>
    <property type="project" value="InterPro"/>
</dbReference>
<evidence type="ECO:0000256" key="8">
    <source>
        <dbReference type="ARBA" id="ARBA00023065"/>
    </source>
</evidence>
<dbReference type="InterPro" id="IPR003148">
    <property type="entry name" value="RCK_N"/>
</dbReference>
<evidence type="ECO:0000313" key="13">
    <source>
        <dbReference type="Proteomes" id="UP000199071"/>
    </source>
</evidence>
<dbReference type="GO" id="GO:0005886">
    <property type="term" value="C:plasma membrane"/>
    <property type="evidence" value="ECO:0007669"/>
    <property type="project" value="TreeGrafter"/>
</dbReference>
<feature type="transmembrane region" description="Helical" evidence="10">
    <location>
        <begin position="127"/>
        <end position="148"/>
    </location>
</feature>
<keyword evidence="5 10" id="KW-0812">Transmembrane</keyword>
<reference evidence="12 13" key="1">
    <citation type="submission" date="2016-10" db="EMBL/GenBank/DDBJ databases">
        <authorList>
            <person name="de Groot N.N."/>
        </authorList>
    </citation>
    <scope>NUCLEOTIDE SEQUENCE [LARGE SCALE GENOMIC DNA]</scope>
    <source>
        <strain evidence="12 13">ATCC 35022</strain>
    </source>
</reference>
<evidence type="ECO:0000313" key="12">
    <source>
        <dbReference type="EMBL" id="SDB41529.1"/>
    </source>
</evidence>
<dbReference type="Pfam" id="PF00999">
    <property type="entry name" value="Na_H_Exchanger"/>
    <property type="match status" value="1"/>
</dbReference>
<evidence type="ECO:0000256" key="9">
    <source>
        <dbReference type="ARBA" id="ARBA00023136"/>
    </source>
</evidence>
<dbReference type="PANTHER" id="PTHR46157:SF4">
    <property type="entry name" value="K(+) EFFLUX ANTIPORTER 3, CHLOROPLASTIC"/>
    <property type="match status" value="1"/>
</dbReference>
<accession>A0A1G6D8Y7</accession>
<dbReference type="InterPro" id="IPR038770">
    <property type="entry name" value="Na+/solute_symporter_sf"/>
</dbReference>
<evidence type="ECO:0000256" key="1">
    <source>
        <dbReference type="ARBA" id="ARBA00004127"/>
    </source>
</evidence>
<dbReference type="InterPro" id="IPR006153">
    <property type="entry name" value="Cation/H_exchanger_TM"/>
</dbReference>
<organism evidence="12 13">
    <name type="scientific">Bauldia litoralis</name>
    <dbReference type="NCBI Taxonomy" id="665467"/>
    <lineage>
        <taxon>Bacteria</taxon>
        <taxon>Pseudomonadati</taxon>
        <taxon>Pseudomonadota</taxon>
        <taxon>Alphaproteobacteria</taxon>
        <taxon>Hyphomicrobiales</taxon>
        <taxon>Kaistiaceae</taxon>
        <taxon>Bauldia</taxon>
    </lineage>
</organism>
<dbReference type="STRING" id="665467.SAMN02982931_03161"/>
<sequence>MFEHESARELLIVLGTAGVVVPLFGKMRFGVVPGFLLAGLLLGPGGLGAFVSQVPWLSYITFSNPERVAPIAELGVIFLLFLIGLEFSFDRLWAMRRYVLGVGSLQVFISAAAILGIALLVGLNLPGALVLGLALALSSTAIVTQVLIEAHRFALPVGRLVLSVLVFQDLMVVPIVIVVGLLGGASAGEADFSFADAGIAVAVVAGIIVFGRIMQRPLLRLTTGTGSRELVVAIGLFMAIGAAVLTAQVGLSPALGAFLAGLLLGETEYRHQIEVDIEPFKGLLLGLFFMTVGMSLNLAAITIGPLAFVAAVVTLVLVKGLVMIAVARAFGVDLSVAIEAGFLLAGAGEFAFVVFTLASQHDLVAPGLLQFLVSVSALSMFVVPFLGKLGQRVGKSLAERRDGRDHGAGVGESEELSDHVIIGGFGRVGEMVARLLTEERIPWVALDLDAAAVSEAHAAGRPVFYGDASRREFLERVGAARARAFVVTTDAPGATEDMVAAIRQSWPKAAIHARARDSAHAEVLIKLGVSAVTPETLEASLQLARGLLMRIGLPEDATDNRLAAMREIEMREIGKGRD</sequence>
<dbReference type="InterPro" id="IPR036291">
    <property type="entry name" value="NAD(P)-bd_dom_sf"/>
</dbReference>
<dbReference type="Gene3D" id="3.40.50.720">
    <property type="entry name" value="NAD(P)-binding Rossmann-like Domain"/>
    <property type="match status" value="1"/>
</dbReference>
<feature type="domain" description="RCK N-terminal" evidence="11">
    <location>
        <begin position="417"/>
        <end position="536"/>
    </location>
</feature>
<dbReference type="SUPFAM" id="SSF51735">
    <property type="entry name" value="NAD(P)-binding Rossmann-fold domains"/>
    <property type="match status" value="1"/>
</dbReference>
<dbReference type="GO" id="GO:0015297">
    <property type="term" value="F:antiporter activity"/>
    <property type="evidence" value="ECO:0007669"/>
    <property type="project" value="UniProtKB-KW"/>
</dbReference>
<dbReference type="AlphaFoldDB" id="A0A1G6D8Y7"/>
<dbReference type="RefSeq" id="WP_175478468.1">
    <property type="nucleotide sequence ID" value="NZ_FMXQ01000006.1"/>
</dbReference>
<evidence type="ECO:0000256" key="3">
    <source>
        <dbReference type="ARBA" id="ARBA00022449"/>
    </source>
</evidence>
<dbReference type="Proteomes" id="UP000199071">
    <property type="component" value="Unassembled WGS sequence"/>
</dbReference>
<dbReference type="GO" id="GO:0012505">
    <property type="term" value="C:endomembrane system"/>
    <property type="evidence" value="ECO:0007669"/>
    <property type="project" value="UniProtKB-SubCell"/>
</dbReference>
<feature type="transmembrane region" description="Helical" evidence="10">
    <location>
        <begin position="71"/>
        <end position="89"/>
    </location>
</feature>
<feature type="transmembrane region" description="Helical" evidence="10">
    <location>
        <begin position="31"/>
        <end position="51"/>
    </location>
</feature>
<feature type="transmembrane region" description="Helical" evidence="10">
    <location>
        <begin position="284"/>
        <end position="317"/>
    </location>
</feature>
<evidence type="ECO:0000256" key="7">
    <source>
        <dbReference type="ARBA" id="ARBA00022989"/>
    </source>
</evidence>
<feature type="transmembrane region" description="Helical" evidence="10">
    <location>
        <begin position="98"/>
        <end position="121"/>
    </location>
</feature>